<keyword evidence="3" id="KW-1185">Reference proteome</keyword>
<protein>
    <recommendedName>
        <fullName evidence="1">eRF1 domain-containing protein</fullName>
    </recommendedName>
</protein>
<reference evidence="2" key="1">
    <citation type="submission" date="2022-10" db="EMBL/GenBank/DDBJ databases">
        <authorList>
            <person name="Byrne P K."/>
        </authorList>
    </citation>
    <scope>NUCLEOTIDE SEQUENCE</scope>
    <source>
        <strain evidence="2">IFO1802</strain>
    </source>
</reference>
<dbReference type="GO" id="GO:0005737">
    <property type="term" value="C:cytoplasm"/>
    <property type="evidence" value="ECO:0007669"/>
    <property type="project" value="TreeGrafter"/>
</dbReference>
<organism evidence="2 3">
    <name type="scientific">Saccharomyces kudriavzevii (strain ATCC MYA-4449 / AS 2.2408 / CBS 8840 / NBRC 1802 / NCYC 2889)</name>
    <name type="common">Yeast</name>
    <dbReference type="NCBI Taxonomy" id="226230"/>
    <lineage>
        <taxon>Eukaryota</taxon>
        <taxon>Fungi</taxon>
        <taxon>Dikarya</taxon>
        <taxon>Ascomycota</taxon>
        <taxon>Saccharomycotina</taxon>
        <taxon>Saccharomycetes</taxon>
        <taxon>Saccharomycetales</taxon>
        <taxon>Saccharomycetaceae</taxon>
        <taxon>Saccharomyces</taxon>
    </lineage>
</organism>
<dbReference type="GO" id="GO:0070966">
    <property type="term" value="P:nuclear-transcribed mRNA catabolic process, no-go decay"/>
    <property type="evidence" value="ECO:0007669"/>
    <property type="project" value="InterPro"/>
</dbReference>
<dbReference type="GO" id="GO:0032790">
    <property type="term" value="P:ribosome disassembly"/>
    <property type="evidence" value="ECO:0007669"/>
    <property type="project" value="TreeGrafter"/>
</dbReference>
<dbReference type="GeneID" id="80922649"/>
<dbReference type="PANTHER" id="PTHR10853:SF0">
    <property type="entry name" value="PROTEIN PELOTA HOMOLOG"/>
    <property type="match status" value="1"/>
</dbReference>
<dbReference type="AlphaFoldDB" id="A0AA35JC49"/>
<dbReference type="InterPro" id="IPR004405">
    <property type="entry name" value="TF_pelota"/>
</dbReference>
<evidence type="ECO:0000259" key="1">
    <source>
        <dbReference type="Pfam" id="PF03465"/>
    </source>
</evidence>
<dbReference type="EMBL" id="OX365898">
    <property type="protein sequence ID" value="CAI4056557.1"/>
    <property type="molecule type" value="Genomic_DNA"/>
</dbReference>
<dbReference type="Pfam" id="PF03465">
    <property type="entry name" value="eRF1_3"/>
    <property type="match status" value="1"/>
</dbReference>
<dbReference type="GO" id="GO:0071025">
    <property type="term" value="P:RNA surveillance"/>
    <property type="evidence" value="ECO:0007669"/>
    <property type="project" value="InterPro"/>
</dbReference>
<proteinExistence type="predicted"/>
<dbReference type="RefSeq" id="XP_056086349.1">
    <property type="nucleotide sequence ID" value="XM_056231826.1"/>
</dbReference>
<dbReference type="SUPFAM" id="SSF55315">
    <property type="entry name" value="L30e-like"/>
    <property type="match status" value="1"/>
</dbReference>
<accession>A0AA35JC49</accession>
<dbReference type="PANTHER" id="PTHR10853">
    <property type="entry name" value="PELOTA"/>
    <property type="match status" value="1"/>
</dbReference>
<name>A0AA35JC49_SACK1</name>
<dbReference type="InterPro" id="IPR005142">
    <property type="entry name" value="eRF1_3"/>
</dbReference>
<gene>
    <name evidence="2" type="primary">SKDI03G0660</name>
    <name evidence="2" type="ORF">SKDI_03G0660</name>
</gene>
<dbReference type="GO" id="GO:0070481">
    <property type="term" value="P:nuclear-transcribed mRNA catabolic process, non-stop decay"/>
    <property type="evidence" value="ECO:0007669"/>
    <property type="project" value="InterPro"/>
</dbReference>
<dbReference type="Proteomes" id="UP001162087">
    <property type="component" value="Chromosome 3"/>
</dbReference>
<dbReference type="InterPro" id="IPR029064">
    <property type="entry name" value="Ribosomal_eL30-like_sf"/>
</dbReference>
<sequence>MNPIPTLPITDRVLKSDDIKKRERFLDLIEKIEQNTGEVFVLSILQSYGEELEILAGSACILKYPIPNLDEILEDDGNMQDSN</sequence>
<dbReference type="GO" id="GO:0070651">
    <property type="term" value="P:nonfunctional rRNA decay"/>
    <property type="evidence" value="ECO:0007669"/>
    <property type="project" value="TreeGrafter"/>
</dbReference>
<evidence type="ECO:0000313" key="2">
    <source>
        <dbReference type="EMBL" id="CAI4056557.1"/>
    </source>
</evidence>
<evidence type="ECO:0000313" key="3">
    <source>
        <dbReference type="Proteomes" id="UP001162087"/>
    </source>
</evidence>
<dbReference type="Gene3D" id="3.30.1330.30">
    <property type="match status" value="1"/>
</dbReference>
<feature type="domain" description="eRF1" evidence="1">
    <location>
        <begin position="3"/>
        <end position="66"/>
    </location>
</feature>